<dbReference type="RefSeq" id="WP_345016122.1">
    <property type="nucleotide sequence ID" value="NZ_BAABDO010000001.1"/>
</dbReference>
<keyword evidence="2" id="KW-0378">Hydrolase</keyword>
<reference evidence="3" key="1">
    <citation type="journal article" date="2019" name="Int. J. Syst. Evol. Microbiol.">
        <title>The Global Catalogue of Microorganisms (GCM) 10K type strain sequencing project: providing services to taxonomists for standard genome sequencing and annotation.</title>
        <authorList>
            <consortium name="The Broad Institute Genomics Platform"/>
            <consortium name="The Broad Institute Genome Sequencing Center for Infectious Disease"/>
            <person name="Wu L."/>
            <person name="Ma J."/>
        </authorList>
    </citation>
    <scope>NUCLEOTIDE SEQUENCE [LARGE SCALE GENOMIC DNA]</scope>
    <source>
        <strain evidence="3">JCM 17316</strain>
    </source>
</reference>
<accession>A0ABP7XVN5</accession>
<dbReference type="Proteomes" id="UP001500266">
    <property type="component" value="Unassembled WGS sequence"/>
</dbReference>
<keyword evidence="1" id="KW-0732">Signal</keyword>
<proteinExistence type="predicted"/>
<sequence>MRLRATTAALAAVTALLAPGTAVAGTATPRELTGEHADGTAYVITVPPKWDGTLLLLANRGRLDEPFQQWVTRQGFAVAGTDSRPGWQLSTDLRNIAATRAVFADKVGAPARTVALGDSQGGLLTRGFVQYYGHLVDGAMPACGGGAGTVGMWNAKLDAAWALKTLVDPGAPLSLVRIADPAAEQAALTDLIGRAGATPQGRARLALAAAFAQVPAWNDAASPEPGPGDLDALIDGWSAGLPFAVGAHVRAPYEQFLGGNPSWNTGVDYRRQLRASGREKTIKAVYRRAGADLDADLDRLARAPQIAADPRALARAERFITYDGRLRDPVLTLHTVGDPAGPVSDERAYRETATRAGSGALLRQAFVNRAGHCTFSTAERATALSVLLERIDTGRWPAVTPQALRRRAEQAPDPAPGDVLFTRVASPAPARTWDAGDWGTYTD</sequence>
<organism evidence="2 3">
    <name type="scientific">Actinomadura keratinilytica</name>
    <dbReference type="NCBI Taxonomy" id="547461"/>
    <lineage>
        <taxon>Bacteria</taxon>
        <taxon>Bacillati</taxon>
        <taxon>Actinomycetota</taxon>
        <taxon>Actinomycetes</taxon>
        <taxon>Streptosporangiales</taxon>
        <taxon>Thermomonosporaceae</taxon>
        <taxon>Actinomadura</taxon>
    </lineage>
</organism>
<comment type="caution">
    <text evidence="2">The sequence shown here is derived from an EMBL/GenBank/DDBJ whole genome shotgun (WGS) entry which is preliminary data.</text>
</comment>
<evidence type="ECO:0000313" key="2">
    <source>
        <dbReference type="EMBL" id="GAA4126600.1"/>
    </source>
</evidence>
<evidence type="ECO:0000313" key="3">
    <source>
        <dbReference type="Proteomes" id="UP001500266"/>
    </source>
</evidence>
<dbReference type="InterPro" id="IPR029058">
    <property type="entry name" value="AB_hydrolase_fold"/>
</dbReference>
<evidence type="ECO:0000256" key="1">
    <source>
        <dbReference type="SAM" id="SignalP"/>
    </source>
</evidence>
<feature type="signal peptide" evidence="1">
    <location>
        <begin position="1"/>
        <end position="24"/>
    </location>
</feature>
<dbReference type="GO" id="GO:0016787">
    <property type="term" value="F:hydrolase activity"/>
    <property type="evidence" value="ECO:0007669"/>
    <property type="project" value="UniProtKB-KW"/>
</dbReference>
<gene>
    <name evidence="2" type="ORF">GCM10022416_00330</name>
</gene>
<name>A0ABP7XVN5_9ACTN</name>
<protein>
    <submittedName>
        <fullName evidence="2">Alpha/beta hydrolase</fullName>
    </submittedName>
</protein>
<dbReference type="SUPFAM" id="SSF53474">
    <property type="entry name" value="alpha/beta-Hydrolases"/>
    <property type="match status" value="1"/>
</dbReference>
<feature type="chain" id="PRO_5046571046" evidence="1">
    <location>
        <begin position="25"/>
        <end position="443"/>
    </location>
</feature>
<keyword evidence="3" id="KW-1185">Reference proteome</keyword>
<dbReference type="EMBL" id="BAABDO010000001">
    <property type="protein sequence ID" value="GAA4126600.1"/>
    <property type="molecule type" value="Genomic_DNA"/>
</dbReference>